<dbReference type="RefSeq" id="WP_052062711.1">
    <property type="nucleotide sequence ID" value="NZ_JRMP02000018.1"/>
</dbReference>
<proteinExistence type="predicted"/>
<name>A0A347W507_9HELI</name>
<gene>
    <name evidence="3" type="ORF">DCO61_08505</name>
    <name evidence="4" type="ORF">LS64_009960</name>
</gene>
<protein>
    <submittedName>
        <fullName evidence="4">Alpha-1,2-fucosyltransferase</fullName>
    </submittedName>
</protein>
<reference evidence="3 6" key="4">
    <citation type="submission" date="2019-12" db="EMBL/GenBank/DDBJ databases">
        <title>Multi-Generational Helicobacter saguini Isolates.</title>
        <authorList>
            <person name="Mannion A."/>
            <person name="Shen Z."/>
            <person name="Fox J.G."/>
        </authorList>
    </citation>
    <scope>NUCLEOTIDE SEQUENCE [LARGE SCALE GENOMIC DNA]</scope>
    <source>
        <strain evidence="3">16-048</strain>
        <strain evidence="6">16-048 (F4)</strain>
    </source>
</reference>
<sequence>MLVVRLDGGLGNQMFQYAFAKKLESLGYKVALDASWYNDSKNTNPVINFTKSSKNTNNIESNITESSKNIKTIRNLEIASYDLDLPLLKDFNEKEFFAKHDRFYNFKQKINKILPRPLRFKDYKFRNFDDKKLYEKMRDINTKSYENNNLKNFKVQNDSKSSVIESKSLENNDRFNDFSFFSGFFQTLEHISINGKIFSDFRLKGSLNKENQRLKNEILESTNSVFLHIRRGDYLAFSRYINLDSIYYNEALNIIKNRINNPKIYIFSNDIAWCKSEFLNTLDSKIIQNLEFKFVENNDEGNAINDMELMRSCNHAIIANSTFSLWAAYLIESKESYKIHNLEKSEIQNIESKKDSKHIIIAPQRFFYDSTTKRMQMLYPKSWNIIQES</sequence>
<evidence type="ECO:0000313" key="3">
    <source>
        <dbReference type="EMBL" id="MWV70037.1"/>
    </source>
</evidence>
<accession>A0A347W507</accession>
<dbReference type="GO" id="GO:0008107">
    <property type="term" value="F:galactoside 2-alpha-L-fucosyltransferase activity"/>
    <property type="evidence" value="ECO:0007669"/>
    <property type="project" value="InterPro"/>
</dbReference>
<dbReference type="PANTHER" id="PTHR11927">
    <property type="entry name" value="GALACTOSIDE 2-L-FUCOSYLTRANSFERASE"/>
    <property type="match status" value="1"/>
</dbReference>
<reference evidence="4" key="3">
    <citation type="submission" date="2018-04" db="EMBL/GenBank/DDBJ databases">
        <authorList>
            <person name="Sheh A."/>
            <person name="Shen Z."/>
            <person name="Mannion A.J."/>
            <person name="Fox J.G."/>
        </authorList>
    </citation>
    <scope>NUCLEOTIDE SEQUENCE</scope>
    <source>
        <strain evidence="4">MIT 97-6194</strain>
    </source>
</reference>
<dbReference type="PANTHER" id="PTHR11927:SF9">
    <property type="entry name" value="L-FUCOSYLTRANSFERASE"/>
    <property type="match status" value="1"/>
</dbReference>
<evidence type="ECO:0000313" key="6">
    <source>
        <dbReference type="Proteomes" id="UP000477070"/>
    </source>
</evidence>
<dbReference type="GO" id="GO:0016020">
    <property type="term" value="C:membrane"/>
    <property type="evidence" value="ECO:0007669"/>
    <property type="project" value="InterPro"/>
</dbReference>
<evidence type="ECO:0000313" key="5">
    <source>
        <dbReference type="Proteomes" id="UP000029714"/>
    </source>
</evidence>
<organism evidence="4 5">
    <name type="scientific">Helicobacter saguini</name>
    <dbReference type="NCBI Taxonomy" id="1548018"/>
    <lineage>
        <taxon>Bacteria</taxon>
        <taxon>Pseudomonadati</taxon>
        <taxon>Campylobacterota</taxon>
        <taxon>Epsilonproteobacteria</taxon>
        <taxon>Campylobacterales</taxon>
        <taxon>Helicobacteraceae</taxon>
        <taxon>Helicobacter</taxon>
    </lineage>
</organism>
<evidence type="ECO:0000313" key="4">
    <source>
        <dbReference type="EMBL" id="TLD92739.1"/>
    </source>
</evidence>
<dbReference type="AlphaFoldDB" id="A0A347W507"/>
<reference evidence="4 5" key="2">
    <citation type="journal article" date="2016" name="Infect. Immun.">
        <title>Helicobacter saguini, a Novel Helicobacter Isolated from Cotton-Top Tamarins with Ulcerative Colitis, Has Proinflammatory Properties and Induces Typhlocolitis and Dysplasia in Gnotobiotic IL-10-/- Mice.</title>
        <authorList>
            <person name="Shen Z."/>
            <person name="Mannion A."/>
            <person name="Whary M.T."/>
            <person name="Muthupalani S."/>
            <person name="Sheh A."/>
            <person name="Feng Y."/>
            <person name="Gong G."/>
            <person name="Vandamme P."/>
            <person name="Holcombe H.R."/>
            <person name="Paster B.J."/>
            <person name="Fox J.G."/>
        </authorList>
    </citation>
    <scope>NUCLEOTIDE SEQUENCE [LARGE SCALE GENOMIC DNA]</scope>
    <source>
        <strain evidence="4 5">MIT 97-6194</strain>
    </source>
</reference>
<comment type="caution">
    <text evidence="4">The sequence shown here is derived from an EMBL/GenBank/DDBJ whole genome shotgun (WGS) entry which is preliminary data.</text>
</comment>
<reference evidence="4 5" key="1">
    <citation type="journal article" date="2014" name="Genome Announc.">
        <title>Draft genome sequences of eight enterohepatic helicobacter species isolated from both laboratory and wild rodents.</title>
        <authorList>
            <person name="Sheh A."/>
            <person name="Shen Z."/>
            <person name="Fox J.G."/>
        </authorList>
    </citation>
    <scope>NUCLEOTIDE SEQUENCE [LARGE SCALE GENOMIC DNA]</scope>
    <source>
        <strain evidence="4 5">MIT 97-6194</strain>
    </source>
</reference>
<dbReference type="Proteomes" id="UP000029714">
    <property type="component" value="Unassembled WGS sequence"/>
</dbReference>
<dbReference type="Pfam" id="PF01531">
    <property type="entry name" value="Glyco_transf_11"/>
    <property type="match status" value="1"/>
</dbReference>
<dbReference type="EMBL" id="JRMP02000018">
    <property type="protein sequence ID" value="TLD92739.1"/>
    <property type="molecule type" value="Genomic_DNA"/>
</dbReference>
<keyword evidence="1 4" id="KW-0328">Glycosyltransferase</keyword>
<keyword evidence="5" id="KW-1185">Reference proteome</keyword>
<dbReference type="OrthoDB" id="9794601at2"/>
<dbReference type="Proteomes" id="UP000477070">
    <property type="component" value="Unassembled WGS sequence"/>
</dbReference>
<dbReference type="EMBL" id="QBIU01000001">
    <property type="protein sequence ID" value="MWV70037.1"/>
    <property type="molecule type" value="Genomic_DNA"/>
</dbReference>
<dbReference type="GO" id="GO:0005975">
    <property type="term" value="P:carbohydrate metabolic process"/>
    <property type="evidence" value="ECO:0007669"/>
    <property type="project" value="InterPro"/>
</dbReference>
<dbReference type="Gene3D" id="3.40.50.11350">
    <property type="match status" value="1"/>
</dbReference>
<evidence type="ECO:0000256" key="2">
    <source>
        <dbReference type="ARBA" id="ARBA00022679"/>
    </source>
</evidence>
<evidence type="ECO:0000256" key="1">
    <source>
        <dbReference type="ARBA" id="ARBA00022676"/>
    </source>
</evidence>
<dbReference type="InterPro" id="IPR002516">
    <property type="entry name" value="Glyco_trans_11"/>
</dbReference>
<dbReference type="CDD" id="cd11301">
    <property type="entry name" value="Fut1_Fut2_like"/>
    <property type="match status" value="1"/>
</dbReference>
<keyword evidence="2 4" id="KW-0808">Transferase</keyword>